<gene>
    <name evidence="2" type="ORF">X474_25750</name>
</gene>
<dbReference type="SUPFAM" id="SSF109604">
    <property type="entry name" value="HD-domain/PDEase-like"/>
    <property type="match status" value="1"/>
</dbReference>
<proteinExistence type="predicted"/>
<keyword evidence="3" id="KW-1185">Reference proteome</keyword>
<dbReference type="AlphaFoldDB" id="A0A0D2G843"/>
<comment type="caution">
    <text evidence="2">The sequence shown here is derived from an EMBL/GenBank/DDBJ whole genome shotgun (WGS) entry which is preliminary data.</text>
</comment>
<keyword evidence="2" id="KW-0378">Hydrolase</keyword>
<feature type="domain" description="HD" evidence="1">
    <location>
        <begin position="2"/>
        <end position="92"/>
    </location>
</feature>
<dbReference type="Pfam" id="PF01966">
    <property type="entry name" value="HD"/>
    <property type="match status" value="1"/>
</dbReference>
<evidence type="ECO:0000313" key="2">
    <source>
        <dbReference type="EMBL" id="KIX11117.1"/>
    </source>
</evidence>
<accession>A0A0D2G843</accession>
<dbReference type="InterPro" id="IPR006674">
    <property type="entry name" value="HD_domain"/>
</dbReference>
<dbReference type="InParanoid" id="A0A0D2G843"/>
<dbReference type="STRING" id="1429043.X474_25750"/>
<evidence type="ECO:0000259" key="1">
    <source>
        <dbReference type="Pfam" id="PF01966"/>
    </source>
</evidence>
<organism evidence="2 3">
    <name type="scientific">Dethiosulfatarculus sandiegensis</name>
    <dbReference type="NCBI Taxonomy" id="1429043"/>
    <lineage>
        <taxon>Bacteria</taxon>
        <taxon>Pseudomonadati</taxon>
        <taxon>Thermodesulfobacteriota</taxon>
        <taxon>Desulfarculia</taxon>
        <taxon>Desulfarculales</taxon>
        <taxon>Desulfarculaceae</taxon>
        <taxon>Dethiosulfatarculus</taxon>
    </lineage>
</organism>
<name>A0A0D2G843_9BACT</name>
<protein>
    <submittedName>
        <fullName evidence="2">HD family phosphohydrolase</fullName>
    </submittedName>
</protein>
<dbReference type="Gene3D" id="1.10.3210.10">
    <property type="entry name" value="Hypothetical protein af1432"/>
    <property type="match status" value="1"/>
</dbReference>
<dbReference type="CDD" id="cd00077">
    <property type="entry name" value="HDc"/>
    <property type="match status" value="1"/>
</dbReference>
<evidence type="ECO:0000313" key="3">
    <source>
        <dbReference type="Proteomes" id="UP000032233"/>
    </source>
</evidence>
<dbReference type="InterPro" id="IPR003607">
    <property type="entry name" value="HD/PDEase_dom"/>
</dbReference>
<sequence>MCELAALYHDLGRFPQYSRYKTMSDAISVNHALLSFKTLRKTKRLKGLSPKNRRLVLRAVFMHNRPELPQGLPPDLDYLARVLRDADKLDIMPVVIGMLKKAENNHGIPYLNLPSDPQKYSPHVIELLRQRKRPHISQAHWSNDYVLFICGWIYDMNFQATWRLVAKRGFLGVLFSMLPQTPDLLSLGEQITGDLALLAQGEKTPWET</sequence>
<dbReference type="EMBL" id="AZAC01000067">
    <property type="protein sequence ID" value="KIX11117.1"/>
    <property type="molecule type" value="Genomic_DNA"/>
</dbReference>
<dbReference type="GO" id="GO:0016787">
    <property type="term" value="F:hydrolase activity"/>
    <property type="evidence" value="ECO:0007669"/>
    <property type="project" value="UniProtKB-KW"/>
</dbReference>
<dbReference type="Proteomes" id="UP000032233">
    <property type="component" value="Unassembled WGS sequence"/>
</dbReference>
<reference evidence="2 3" key="1">
    <citation type="submission" date="2013-11" db="EMBL/GenBank/DDBJ databases">
        <title>Metagenomic analysis of a methanogenic consortium involved in long chain n-alkane degradation.</title>
        <authorList>
            <person name="Davidova I.A."/>
            <person name="Callaghan A.V."/>
            <person name="Wawrik B."/>
            <person name="Pruitt S."/>
            <person name="Marks C."/>
            <person name="Duncan K.E."/>
            <person name="Suflita J.M."/>
        </authorList>
    </citation>
    <scope>NUCLEOTIDE SEQUENCE [LARGE SCALE GENOMIC DNA]</scope>
    <source>
        <strain evidence="2 3">SPR</strain>
    </source>
</reference>